<feature type="region of interest" description="Disordered" evidence="2">
    <location>
        <begin position="416"/>
        <end position="444"/>
    </location>
</feature>
<proteinExistence type="inferred from homology"/>
<keyword evidence="6" id="KW-1185">Reference proteome</keyword>
<dbReference type="AlphaFoldDB" id="A0A6G1GT70"/>
<dbReference type="PRINTS" id="PR00700">
    <property type="entry name" value="PRTYPHPHTASE"/>
</dbReference>
<dbReference type="InterPro" id="IPR000242">
    <property type="entry name" value="PTP_cat"/>
</dbReference>
<evidence type="ECO:0000259" key="4">
    <source>
        <dbReference type="PROSITE" id="PS50056"/>
    </source>
</evidence>
<evidence type="ECO:0000256" key="2">
    <source>
        <dbReference type="SAM" id="MobiDB-lite"/>
    </source>
</evidence>
<dbReference type="PROSITE" id="PS50055">
    <property type="entry name" value="TYR_PHOSPHATASE_PTP"/>
    <property type="match status" value="1"/>
</dbReference>
<name>A0A6G1GT70_9PEZI</name>
<evidence type="ECO:0000313" key="5">
    <source>
        <dbReference type="EMBL" id="KAF1984141.1"/>
    </source>
</evidence>
<feature type="region of interest" description="Disordered" evidence="2">
    <location>
        <begin position="312"/>
        <end position="335"/>
    </location>
</feature>
<gene>
    <name evidence="5" type="ORF">K402DRAFT_150942</name>
</gene>
<feature type="compositionally biased region" description="Polar residues" evidence="2">
    <location>
        <begin position="28"/>
        <end position="52"/>
    </location>
</feature>
<sequence>MASHLHPSSSSSPTSQSSLSIDSRSSPVPLTSSVDTTPSRHQTRPSQSSTADTEPPLPPFLRLSKSDIHNCFIDLEWLQRHRLAQGQLSNDQAASQYARVSGDVVIQRNRYMNVDPFQSNRVKLKVPEGVDDYINASPIVLVCNSGRKRRWIATQGPKETSTPHIWRMIAAETTSPAITIMLTQTHESGREKCFPYYPPSLDSPTLLINEDDEFKDGFKATLTLDKIIEDPETRSTVREMRLQSRGGTIAGDEASQATKSAEQEELEDEEANSEDSGKKIHHFLFGGWPDFLIPEGADRAALLSLIRRSNELNDSSSTTSPSSPPDESNPPIIHCSAGVGRSGTFIALDFLLGELEAGVYDDWARAQGDKDPIAECVDRLRCQRMMMVQGEGQFLFLYEVLRERWEERWREGRVVVGERGEKRGSEEEKPAGTKEATKDRCVSS</sequence>
<dbReference type="InterPro" id="IPR050348">
    <property type="entry name" value="Protein-Tyr_Phosphatase"/>
</dbReference>
<evidence type="ECO:0000256" key="1">
    <source>
        <dbReference type="ARBA" id="ARBA00009649"/>
    </source>
</evidence>
<dbReference type="OrthoDB" id="10253954at2759"/>
<dbReference type="InterPro" id="IPR029021">
    <property type="entry name" value="Prot-tyrosine_phosphatase-like"/>
</dbReference>
<dbReference type="PROSITE" id="PS00383">
    <property type="entry name" value="TYR_PHOSPHATASE_1"/>
    <property type="match status" value="1"/>
</dbReference>
<dbReference type="GO" id="GO:0004725">
    <property type="term" value="F:protein tyrosine phosphatase activity"/>
    <property type="evidence" value="ECO:0007669"/>
    <property type="project" value="InterPro"/>
</dbReference>
<dbReference type="Proteomes" id="UP000800041">
    <property type="component" value="Unassembled WGS sequence"/>
</dbReference>
<evidence type="ECO:0000313" key="6">
    <source>
        <dbReference type="Proteomes" id="UP000800041"/>
    </source>
</evidence>
<dbReference type="Pfam" id="PF00102">
    <property type="entry name" value="Y_phosphatase"/>
    <property type="match status" value="1"/>
</dbReference>
<dbReference type="InterPro" id="IPR000387">
    <property type="entry name" value="Tyr_Pase_dom"/>
</dbReference>
<dbReference type="PANTHER" id="PTHR19134:SF449">
    <property type="entry name" value="TYROSINE-PROTEIN PHOSPHATASE 1"/>
    <property type="match status" value="1"/>
</dbReference>
<feature type="compositionally biased region" description="Low complexity" evidence="2">
    <location>
        <begin position="1"/>
        <end position="26"/>
    </location>
</feature>
<dbReference type="EMBL" id="ML977170">
    <property type="protein sequence ID" value="KAF1984141.1"/>
    <property type="molecule type" value="Genomic_DNA"/>
</dbReference>
<organism evidence="5 6">
    <name type="scientific">Aulographum hederae CBS 113979</name>
    <dbReference type="NCBI Taxonomy" id="1176131"/>
    <lineage>
        <taxon>Eukaryota</taxon>
        <taxon>Fungi</taxon>
        <taxon>Dikarya</taxon>
        <taxon>Ascomycota</taxon>
        <taxon>Pezizomycotina</taxon>
        <taxon>Dothideomycetes</taxon>
        <taxon>Pleosporomycetidae</taxon>
        <taxon>Aulographales</taxon>
        <taxon>Aulographaceae</taxon>
    </lineage>
</organism>
<accession>A0A6G1GT70</accession>
<protein>
    <submittedName>
        <fullName evidence="5">Phosphatases II</fullName>
    </submittedName>
</protein>
<feature type="region of interest" description="Disordered" evidence="2">
    <location>
        <begin position="235"/>
        <end position="276"/>
    </location>
</feature>
<dbReference type="PROSITE" id="PS50056">
    <property type="entry name" value="TYR_PHOSPHATASE_2"/>
    <property type="match status" value="1"/>
</dbReference>
<reference evidence="5" key="1">
    <citation type="journal article" date="2020" name="Stud. Mycol.">
        <title>101 Dothideomycetes genomes: a test case for predicting lifestyles and emergence of pathogens.</title>
        <authorList>
            <person name="Haridas S."/>
            <person name="Albert R."/>
            <person name="Binder M."/>
            <person name="Bloem J."/>
            <person name="Labutti K."/>
            <person name="Salamov A."/>
            <person name="Andreopoulos B."/>
            <person name="Baker S."/>
            <person name="Barry K."/>
            <person name="Bills G."/>
            <person name="Bluhm B."/>
            <person name="Cannon C."/>
            <person name="Castanera R."/>
            <person name="Culley D."/>
            <person name="Daum C."/>
            <person name="Ezra D."/>
            <person name="Gonzalez J."/>
            <person name="Henrissat B."/>
            <person name="Kuo A."/>
            <person name="Liang C."/>
            <person name="Lipzen A."/>
            <person name="Lutzoni F."/>
            <person name="Magnuson J."/>
            <person name="Mondo S."/>
            <person name="Nolan M."/>
            <person name="Ohm R."/>
            <person name="Pangilinan J."/>
            <person name="Park H.-J."/>
            <person name="Ramirez L."/>
            <person name="Alfaro M."/>
            <person name="Sun H."/>
            <person name="Tritt A."/>
            <person name="Yoshinaga Y."/>
            <person name="Zwiers L.-H."/>
            <person name="Turgeon B."/>
            <person name="Goodwin S."/>
            <person name="Spatafora J."/>
            <person name="Crous P."/>
            <person name="Grigoriev I."/>
        </authorList>
    </citation>
    <scope>NUCLEOTIDE SEQUENCE</scope>
    <source>
        <strain evidence="5">CBS 113979</strain>
    </source>
</reference>
<dbReference type="CDD" id="cd18533">
    <property type="entry name" value="PTP_fungal"/>
    <property type="match status" value="1"/>
</dbReference>
<feature type="domain" description="Tyrosine specific protein phosphatases" evidence="4">
    <location>
        <begin position="303"/>
        <end position="395"/>
    </location>
</feature>
<feature type="domain" description="Tyrosine-protein phosphatase" evidence="3">
    <location>
        <begin position="108"/>
        <end position="404"/>
    </location>
</feature>
<evidence type="ECO:0000259" key="3">
    <source>
        <dbReference type="PROSITE" id="PS50055"/>
    </source>
</evidence>
<dbReference type="PANTHER" id="PTHR19134">
    <property type="entry name" value="RECEPTOR-TYPE TYROSINE-PROTEIN PHOSPHATASE"/>
    <property type="match status" value="1"/>
</dbReference>
<feature type="compositionally biased region" description="Acidic residues" evidence="2">
    <location>
        <begin position="263"/>
        <end position="273"/>
    </location>
</feature>
<dbReference type="Gene3D" id="3.90.190.10">
    <property type="entry name" value="Protein tyrosine phosphatase superfamily"/>
    <property type="match status" value="1"/>
</dbReference>
<dbReference type="SMART" id="SM00194">
    <property type="entry name" value="PTPc"/>
    <property type="match status" value="1"/>
</dbReference>
<dbReference type="InterPro" id="IPR003595">
    <property type="entry name" value="Tyr_Pase_cat"/>
</dbReference>
<comment type="similarity">
    <text evidence="1">Belongs to the protein-tyrosine phosphatase family. Non-receptor class subfamily.</text>
</comment>
<dbReference type="InterPro" id="IPR016130">
    <property type="entry name" value="Tyr_Pase_AS"/>
</dbReference>
<feature type="region of interest" description="Disordered" evidence="2">
    <location>
        <begin position="1"/>
        <end position="60"/>
    </location>
</feature>
<dbReference type="SMART" id="SM00404">
    <property type="entry name" value="PTPc_motif"/>
    <property type="match status" value="1"/>
</dbReference>
<dbReference type="SUPFAM" id="SSF52799">
    <property type="entry name" value="(Phosphotyrosine protein) phosphatases II"/>
    <property type="match status" value="1"/>
</dbReference>